<evidence type="ECO:0000256" key="3">
    <source>
        <dbReference type="ARBA" id="ARBA00022452"/>
    </source>
</evidence>
<comment type="subcellular location">
    <subcellularLocation>
        <location evidence="1">Cell outer membrane</location>
        <topology evidence="1">Multi-pass membrane protein</topology>
    </subcellularLocation>
</comment>
<evidence type="ECO:0000256" key="10">
    <source>
        <dbReference type="RuleBase" id="RU003357"/>
    </source>
</evidence>
<sequence>MSLVANFFAIALGAQDTGGIRGWVEDTQGKPLQFATAKLNLDGVEIASKTTDASGMFEFSTDFLRLDSVTLEVSYVNKATQTIVLKKANYASVIKMTLPNLSLTLNDVVVTGTVKNQNSASSIVFDEEAIRQLQAFSLMDVLNTLPGKKTEAPNLQSPQTINLRTSASDADAINNSFGIAVFIDGVRVSNETNMQSRGLSSRGLGGSLLNAQGETAMDVTYNGFDLRDIPMSNIASIEVIQGIGSARYGDFTNGAILITTKAGKAPYSFTTNINGGSSSFSLTKGLSLGEKAGAVNFSIGYLNSNDDPRDKLKSYDNFNASLKWTKNFSKVVTNSLTINGESNLDDIKADPDDDDRVMSYSKRRNLRISNNTTFNFNKRFFNTASVLLNYSQGKQYTYSQMLFNQPPKGIGYKDTTGIYEGVFIPGNYLAVEEIDGKPIAYSANIDMQTNLLPTAGLQHQLSFGFAFNTSGNTGLGYIVDPNRPRWVNLSNQNERSFSYEDSVRFENNVALYLQDNVRGKMFSRRFNLGLGFRLNFQNGRNNPQPRVSFNYYVHKNWSLSTSYGISFKSPSLAHLYPAPTYFDIPLLNLYTGQVNKSLYLVYTQKVLAKNERLRNAVTYQFEQGVTFNSARIGNGSLFGYYKKNKNGFNTFSEFIPAEIPLYDYTLNEDGTIAYFPTGEQGKVWELKRSRMNNGLSSVDYGLQLSFQTKFVPVIATSFGLRAGYTVSKYTGGNLTTTELASDVAQQNGVVYVQYINKQRTSRESIVSFTTSTHIPKVGFIVNTVIDYQPLLKQRWEAQNIYPVAYTLYTGEVIVPSPEAARNDALAYLRKGFGEADQEQLVIPSKGFWNFNMRVAKEIKKSIRLSVSAFNVLNMKPKAYKISNNNGSDSVGIYNYRPLSITIGASLQL</sequence>
<keyword evidence="8 13" id="KW-0675">Receptor</keyword>
<keyword evidence="14" id="KW-1185">Reference proteome</keyword>
<accession>A0ABZ0WCX9</accession>
<dbReference type="Pfam" id="PF07715">
    <property type="entry name" value="Plug"/>
    <property type="match status" value="1"/>
</dbReference>
<evidence type="ECO:0000313" key="13">
    <source>
        <dbReference type="EMBL" id="WQD40515.1"/>
    </source>
</evidence>
<comment type="similarity">
    <text evidence="10">Belongs to the TonB-dependent receptor family.</text>
</comment>
<evidence type="ECO:0000256" key="5">
    <source>
        <dbReference type="ARBA" id="ARBA00022729"/>
    </source>
</evidence>
<dbReference type="InterPro" id="IPR012910">
    <property type="entry name" value="Plug_dom"/>
</dbReference>
<keyword evidence="7 10" id="KW-0472">Membrane</keyword>
<dbReference type="InterPro" id="IPR036942">
    <property type="entry name" value="Beta-barrel_TonB_sf"/>
</dbReference>
<dbReference type="Gene3D" id="2.40.170.20">
    <property type="entry name" value="TonB-dependent receptor, beta-barrel domain"/>
    <property type="match status" value="1"/>
</dbReference>
<dbReference type="Gene3D" id="2.170.130.10">
    <property type="entry name" value="TonB-dependent receptor, plug domain"/>
    <property type="match status" value="1"/>
</dbReference>
<keyword evidence="3" id="KW-1134">Transmembrane beta strand</keyword>
<keyword evidence="9" id="KW-0998">Cell outer membrane</keyword>
<feature type="domain" description="TonB-dependent receptor-like beta-barrel" evidence="11">
    <location>
        <begin position="314"/>
        <end position="871"/>
    </location>
</feature>
<dbReference type="PANTHER" id="PTHR30069:SF29">
    <property type="entry name" value="HEMOGLOBIN AND HEMOGLOBIN-HAPTOGLOBIN-BINDING PROTEIN 1-RELATED"/>
    <property type="match status" value="1"/>
</dbReference>
<evidence type="ECO:0000256" key="4">
    <source>
        <dbReference type="ARBA" id="ARBA00022692"/>
    </source>
</evidence>
<dbReference type="EMBL" id="CP139960">
    <property type="protein sequence ID" value="WQD40515.1"/>
    <property type="molecule type" value="Genomic_DNA"/>
</dbReference>
<evidence type="ECO:0000259" key="12">
    <source>
        <dbReference type="Pfam" id="PF07715"/>
    </source>
</evidence>
<evidence type="ECO:0000256" key="1">
    <source>
        <dbReference type="ARBA" id="ARBA00004571"/>
    </source>
</evidence>
<dbReference type="PANTHER" id="PTHR30069">
    <property type="entry name" value="TONB-DEPENDENT OUTER MEMBRANE RECEPTOR"/>
    <property type="match status" value="1"/>
</dbReference>
<dbReference type="InterPro" id="IPR039426">
    <property type="entry name" value="TonB-dep_rcpt-like"/>
</dbReference>
<dbReference type="RefSeq" id="WP_162817959.1">
    <property type="nucleotide sequence ID" value="NZ_CP139960.1"/>
</dbReference>
<evidence type="ECO:0000256" key="8">
    <source>
        <dbReference type="ARBA" id="ARBA00023170"/>
    </source>
</evidence>
<dbReference type="InterPro" id="IPR000531">
    <property type="entry name" value="Beta-barrel_TonB"/>
</dbReference>
<dbReference type="Proteomes" id="UP001325680">
    <property type="component" value="Chromosome"/>
</dbReference>
<keyword evidence="6 10" id="KW-0798">TonB box</keyword>
<keyword evidence="2" id="KW-0813">Transport</keyword>
<evidence type="ECO:0000256" key="7">
    <source>
        <dbReference type="ARBA" id="ARBA00023136"/>
    </source>
</evidence>
<dbReference type="SUPFAM" id="SSF56935">
    <property type="entry name" value="Porins"/>
    <property type="match status" value="1"/>
</dbReference>
<protein>
    <submittedName>
        <fullName evidence="13">TonB-dependent receptor</fullName>
    </submittedName>
</protein>
<feature type="domain" description="TonB-dependent receptor plug" evidence="12">
    <location>
        <begin position="117"/>
        <end position="254"/>
    </location>
</feature>
<dbReference type="Pfam" id="PF00593">
    <property type="entry name" value="TonB_dep_Rec_b-barrel"/>
    <property type="match status" value="1"/>
</dbReference>
<proteinExistence type="inferred from homology"/>
<gene>
    <name evidence="13" type="ORF">U0035_10180</name>
</gene>
<keyword evidence="4" id="KW-0812">Transmembrane</keyword>
<keyword evidence="5" id="KW-0732">Signal</keyword>
<evidence type="ECO:0000259" key="11">
    <source>
        <dbReference type="Pfam" id="PF00593"/>
    </source>
</evidence>
<dbReference type="SUPFAM" id="SSF49464">
    <property type="entry name" value="Carboxypeptidase regulatory domain-like"/>
    <property type="match status" value="1"/>
</dbReference>
<evidence type="ECO:0000256" key="9">
    <source>
        <dbReference type="ARBA" id="ARBA00023237"/>
    </source>
</evidence>
<dbReference type="InterPro" id="IPR037066">
    <property type="entry name" value="Plug_dom_sf"/>
</dbReference>
<organism evidence="13 14">
    <name type="scientific">Niabella yanshanensis</name>
    <dbReference type="NCBI Taxonomy" id="577386"/>
    <lineage>
        <taxon>Bacteria</taxon>
        <taxon>Pseudomonadati</taxon>
        <taxon>Bacteroidota</taxon>
        <taxon>Chitinophagia</taxon>
        <taxon>Chitinophagales</taxon>
        <taxon>Chitinophagaceae</taxon>
        <taxon>Niabella</taxon>
    </lineage>
</organism>
<reference evidence="13 14" key="1">
    <citation type="submission" date="2023-12" db="EMBL/GenBank/DDBJ databases">
        <title>Genome sequencing and assembly of bacterial species from a model synthetic community.</title>
        <authorList>
            <person name="Hogle S.L."/>
        </authorList>
    </citation>
    <scope>NUCLEOTIDE SEQUENCE [LARGE SCALE GENOMIC DNA]</scope>
    <source>
        <strain evidence="13 14">HAMBI_3031</strain>
    </source>
</reference>
<dbReference type="InterPro" id="IPR008969">
    <property type="entry name" value="CarboxyPept-like_regulatory"/>
</dbReference>
<evidence type="ECO:0000256" key="6">
    <source>
        <dbReference type="ARBA" id="ARBA00023077"/>
    </source>
</evidence>
<name>A0ABZ0WCX9_9BACT</name>
<evidence type="ECO:0000256" key="2">
    <source>
        <dbReference type="ARBA" id="ARBA00022448"/>
    </source>
</evidence>
<evidence type="ECO:0000313" key="14">
    <source>
        <dbReference type="Proteomes" id="UP001325680"/>
    </source>
</evidence>